<protein>
    <recommendedName>
        <fullName evidence="4">YiaAB two helix domain-containing protein</fullName>
    </recommendedName>
</protein>
<keyword evidence="1" id="KW-0812">Transmembrane</keyword>
<evidence type="ECO:0000256" key="1">
    <source>
        <dbReference type="SAM" id="Phobius"/>
    </source>
</evidence>
<dbReference type="RefSeq" id="WP_377458943.1">
    <property type="nucleotide sequence ID" value="NZ_JBHLUB010000028.1"/>
</dbReference>
<keyword evidence="3" id="KW-1185">Reference proteome</keyword>
<gene>
    <name evidence="2" type="ORF">ACFFFR_06660</name>
</gene>
<reference evidence="2 3" key="1">
    <citation type="submission" date="2024-09" db="EMBL/GenBank/DDBJ databases">
        <authorList>
            <person name="Sun Q."/>
            <person name="Mori K."/>
        </authorList>
    </citation>
    <scope>NUCLEOTIDE SEQUENCE [LARGE SCALE GENOMIC DNA]</scope>
    <source>
        <strain evidence="2 3">NCAIM B.02604</strain>
    </source>
</reference>
<accession>A0ABV6PB50</accession>
<feature type="transmembrane region" description="Helical" evidence="1">
    <location>
        <begin position="46"/>
        <end position="63"/>
    </location>
</feature>
<dbReference type="Proteomes" id="UP001589862">
    <property type="component" value="Unassembled WGS sequence"/>
</dbReference>
<sequence>MRSNGKVVNYSGQGQLVSNIIMFVVFFGLFLGSVYALSFWDFDNVWIPGLVCLGLLTVVFFVLKTVTGRNASAEDMHKEMAVQPRSMDNHPDL</sequence>
<organism evidence="2 3">
    <name type="scientific">Micrococcoides hystricis</name>
    <dbReference type="NCBI Taxonomy" id="1572761"/>
    <lineage>
        <taxon>Bacteria</taxon>
        <taxon>Bacillati</taxon>
        <taxon>Actinomycetota</taxon>
        <taxon>Actinomycetes</taxon>
        <taxon>Micrococcales</taxon>
        <taxon>Micrococcaceae</taxon>
        <taxon>Micrococcoides</taxon>
    </lineage>
</organism>
<keyword evidence="1" id="KW-1133">Transmembrane helix</keyword>
<comment type="caution">
    <text evidence="2">The sequence shown here is derived from an EMBL/GenBank/DDBJ whole genome shotgun (WGS) entry which is preliminary data.</text>
</comment>
<keyword evidence="1" id="KW-0472">Membrane</keyword>
<proteinExistence type="predicted"/>
<name>A0ABV6PB50_9MICC</name>
<dbReference type="EMBL" id="JBHLUB010000028">
    <property type="protein sequence ID" value="MFC0582063.1"/>
    <property type="molecule type" value="Genomic_DNA"/>
</dbReference>
<evidence type="ECO:0008006" key="4">
    <source>
        <dbReference type="Google" id="ProtNLM"/>
    </source>
</evidence>
<feature type="transmembrane region" description="Helical" evidence="1">
    <location>
        <begin position="20"/>
        <end position="40"/>
    </location>
</feature>
<evidence type="ECO:0000313" key="2">
    <source>
        <dbReference type="EMBL" id="MFC0582063.1"/>
    </source>
</evidence>
<evidence type="ECO:0000313" key="3">
    <source>
        <dbReference type="Proteomes" id="UP001589862"/>
    </source>
</evidence>